<feature type="transmembrane region" description="Helical" evidence="1">
    <location>
        <begin position="76"/>
        <end position="99"/>
    </location>
</feature>
<dbReference type="EMBL" id="AMCI01000233">
    <property type="protein sequence ID" value="EJX10189.1"/>
    <property type="molecule type" value="Genomic_DNA"/>
</dbReference>
<name>J9GQT2_9ZZZZ</name>
<reference evidence="2" key="1">
    <citation type="journal article" date="2012" name="PLoS ONE">
        <title>Gene sets for utilization of primary and secondary nutrition supplies in the distal gut of endangered iberian lynx.</title>
        <authorList>
            <person name="Alcaide M."/>
            <person name="Messina E."/>
            <person name="Richter M."/>
            <person name="Bargiela R."/>
            <person name="Peplies J."/>
            <person name="Huws S.A."/>
            <person name="Newbold C.J."/>
            <person name="Golyshin P.N."/>
            <person name="Simon M.A."/>
            <person name="Lopez G."/>
            <person name="Yakimov M.M."/>
            <person name="Ferrer M."/>
        </authorList>
    </citation>
    <scope>NUCLEOTIDE SEQUENCE</scope>
</reference>
<accession>J9GQT2</accession>
<proteinExistence type="predicted"/>
<organism evidence="2">
    <name type="scientific">gut metagenome</name>
    <dbReference type="NCBI Taxonomy" id="749906"/>
    <lineage>
        <taxon>unclassified sequences</taxon>
        <taxon>metagenomes</taxon>
        <taxon>organismal metagenomes</taxon>
    </lineage>
</organism>
<feature type="transmembrane region" description="Helical" evidence="1">
    <location>
        <begin position="111"/>
        <end position="133"/>
    </location>
</feature>
<keyword evidence="1" id="KW-0472">Membrane</keyword>
<evidence type="ECO:0000256" key="1">
    <source>
        <dbReference type="SAM" id="Phobius"/>
    </source>
</evidence>
<sequence length="147" mass="16992">MGIIKIFFLLPSKGKFLQNFASNDQLKAQAEQVWRQLDGLSLLLLIITAIFGIGLAIYYYTGYNEMPGRHYKIKHWGIWAFIAFIFSLIVTTVIEYVCIKTNIKTGLASTYWLCAINNALYCFILYLSTSVVWCNFFRTNAFKFLKI</sequence>
<keyword evidence="1" id="KW-0812">Transmembrane</keyword>
<feature type="transmembrane region" description="Helical" evidence="1">
    <location>
        <begin position="42"/>
        <end position="61"/>
    </location>
</feature>
<dbReference type="AlphaFoldDB" id="J9GQT2"/>
<protein>
    <submittedName>
        <fullName evidence="2">Membrane protein</fullName>
    </submittedName>
</protein>
<gene>
    <name evidence="2" type="ORF">EVA_01700</name>
</gene>
<keyword evidence="1" id="KW-1133">Transmembrane helix</keyword>
<comment type="caution">
    <text evidence="2">The sequence shown here is derived from an EMBL/GenBank/DDBJ whole genome shotgun (WGS) entry which is preliminary data.</text>
</comment>
<evidence type="ECO:0000313" key="2">
    <source>
        <dbReference type="EMBL" id="EJX10189.1"/>
    </source>
</evidence>